<gene>
    <name evidence="6" type="ORF">TTHERM_00865180</name>
</gene>
<dbReference type="Pfam" id="PF00335">
    <property type="entry name" value="Tetraspanin"/>
    <property type="match status" value="1"/>
</dbReference>
<protein>
    <submittedName>
        <fullName evidence="6">Tetraspanin family protein</fullName>
    </submittedName>
</protein>
<reference evidence="7" key="1">
    <citation type="journal article" date="2006" name="PLoS Biol.">
        <title>Macronuclear genome sequence of the ciliate Tetrahymena thermophila, a model eukaryote.</title>
        <authorList>
            <person name="Eisen J.A."/>
            <person name="Coyne R.S."/>
            <person name="Wu M."/>
            <person name="Wu D."/>
            <person name="Thiagarajan M."/>
            <person name="Wortman J.R."/>
            <person name="Badger J.H."/>
            <person name="Ren Q."/>
            <person name="Amedeo P."/>
            <person name="Jones K.M."/>
            <person name="Tallon L.J."/>
            <person name="Delcher A.L."/>
            <person name="Salzberg S.L."/>
            <person name="Silva J.C."/>
            <person name="Haas B.J."/>
            <person name="Majoros W.H."/>
            <person name="Farzad M."/>
            <person name="Carlton J.M."/>
            <person name="Smith R.K. Jr."/>
            <person name="Garg J."/>
            <person name="Pearlman R.E."/>
            <person name="Karrer K.M."/>
            <person name="Sun L."/>
            <person name="Manning G."/>
            <person name="Elde N.C."/>
            <person name="Turkewitz A.P."/>
            <person name="Asai D.J."/>
            <person name="Wilkes D.E."/>
            <person name="Wang Y."/>
            <person name="Cai H."/>
            <person name="Collins K."/>
            <person name="Stewart B.A."/>
            <person name="Lee S.R."/>
            <person name="Wilamowska K."/>
            <person name="Weinberg Z."/>
            <person name="Ruzzo W.L."/>
            <person name="Wloga D."/>
            <person name="Gaertig J."/>
            <person name="Frankel J."/>
            <person name="Tsao C.-C."/>
            <person name="Gorovsky M.A."/>
            <person name="Keeling P.J."/>
            <person name="Waller R.F."/>
            <person name="Patron N.J."/>
            <person name="Cherry J.M."/>
            <person name="Stover N.A."/>
            <person name="Krieger C.J."/>
            <person name="del Toro C."/>
            <person name="Ryder H.F."/>
            <person name="Williamson S.C."/>
            <person name="Barbeau R.A."/>
            <person name="Hamilton E.P."/>
            <person name="Orias E."/>
        </authorList>
    </citation>
    <scope>NUCLEOTIDE SEQUENCE [LARGE SCALE GENOMIC DNA]</scope>
    <source>
        <strain evidence="7">SB210</strain>
    </source>
</reference>
<comment type="subcellular location">
    <subcellularLocation>
        <location evidence="1">Membrane</location>
        <topology evidence="1">Multi-pass membrane protein</topology>
    </subcellularLocation>
</comment>
<feature type="transmembrane region" description="Helical" evidence="5">
    <location>
        <begin position="233"/>
        <end position="257"/>
    </location>
</feature>
<dbReference type="HOGENOM" id="CLU_053789_1_0_1"/>
<accession>Q24FE5</accession>
<dbReference type="RefSeq" id="XP_001026758.1">
    <property type="nucleotide sequence ID" value="XM_001026758.1"/>
</dbReference>
<organism evidence="6 7">
    <name type="scientific">Tetrahymena thermophila (strain SB210)</name>
    <dbReference type="NCBI Taxonomy" id="312017"/>
    <lineage>
        <taxon>Eukaryota</taxon>
        <taxon>Sar</taxon>
        <taxon>Alveolata</taxon>
        <taxon>Ciliophora</taxon>
        <taxon>Intramacronucleata</taxon>
        <taxon>Oligohymenophorea</taxon>
        <taxon>Hymenostomatida</taxon>
        <taxon>Tetrahymenina</taxon>
        <taxon>Tetrahymenidae</taxon>
        <taxon>Tetrahymena</taxon>
    </lineage>
</organism>
<feature type="transmembrane region" description="Helical" evidence="5">
    <location>
        <begin position="37"/>
        <end position="61"/>
    </location>
</feature>
<evidence type="ECO:0000256" key="1">
    <source>
        <dbReference type="ARBA" id="ARBA00004141"/>
    </source>
</evidence>
<dbReference type="InParanoid" id="Q24FE5"/>
<keyword evidence="7" id="KW-1185">Reference proteome</keyword>
<dbReference type="InterPro" id="IPR018499">
    <property type="entry name" value="Tetraspanin/Peripherin"/>
</dbReference>
<dbReference type="GO" id="GO:0016020">
    <property type="term" value="C:membrane"/>
    <property type="evidence" value="ECO:0007669"/>
    <property type="project" value="UniProtKB-SubCell"/>
</dbReference>
<feature type="transmembrane region" description="Helical" evidence="5">
    <location>
        <begin position="12"/>
        <end position="31"/>
    </location>
</feature>
<evidence type="ECO:0000256" key="5">
    <source>
        <dbReference type="SAM" id="Phobius"/>
    </source>
</evidence>
<evidence type="ECO:0000313" key="7">
    <source>
        <dbReference type="Proteomes" id="UP000009168"/>
    </source>
</evidence>
<name>Q24FE5_TETTS</name>
<evidence type="ECO:0000256" key="4">
    <source>
        <dbReference type="ARBA" id="ARBA00023136"/>
    </source>
</evidence>
<dbReference type="OMA" id="KSPCECY"/>
<evidence type="ECO:0000313" key="6">
    <source>
        <dbReference type="EMBL" id="EAS06513.1"/>
    </source>
</evidence>
<keyword evidence="4 5" id="KW-0472">Membrane</keyword>
<keyword evidence="3 5" id="KW-1133">Transmembrane helix</keyword>
<proteinExistence type="predicted"/>
<dbReference type="OrthoDB" id="10672989at2759"/>
<dbReference type="EMBL" id="GG662285">
    <property type="protein sequence ID" value="EAS06513.1"/>
    <property type="molecule type" value="Genomic_DNA"/>
</dbReference>
<keyword evidence="2 5" id="KW-0812">Transmembrane</keyword>
<dbReference type="Proteomes" id="UP000009168">
    <property type="component" value="Unassembled WGS sequence"/>
</dbReference>
<evidence type="ECO:0000256" key="3">
    <source>
        <dbReference type="ARBA" id="ARBA00022989"/>
    </source>
</evidence>
<feature type="transmembrane region" description="Helical" evidence="5">
    <location>
        <begin position="73"/>
        <end position="99"/>
    </location>
</feature>
<sequence length="284" mass="32668">MIQKLVNIGTNLLFLLGIFWVIFSSVIFSQYMEMSEYFSFFSGALLIGIFFGIALIIWALLGMIAICKKLNYLLIAYNLGMFVFFLLQVAILILSIFAASSINSYKNDTSCTKQSFLIELAELNAVSYQTLCQNDCQCHFEGNKAQAQNLGIKNYINNELYPQKIQECQAFNFFDLQDKDENSNFLQALEETFYCSGFCSINSYYVFSNVNDGIPNKDCKQEALEFFEKNNNITLICSSIVTFLMALSFIFSVLWCFQKPQLNYGYQKENSIRKNVEMQYINTQ</sequence>
<dbReference type="GeneID" id="7827559"/>
<dbReference type="AlphaFoldDB" id="Q24FE5"/>
<dbReference type="KEGG" id="tet:TTHERM_00865180"/>
<evidence type="ECO:0000256" key="2">
    <source>
        <dbReference type="ARBA" id="ARBA00022692"/>
    </source>
</evidence>